<keyword evidence="5 10" id="KW-0256">Endoplasmic reticulum</keyword>
<dbReference type="GO" id="GO:0006665">
    <property type="term" value="P:sphingolipid metabolic process"/>
    <property type="evidence" value="ECO:0007669"/>
    <property type="project" value="TreeGrafter"/>
</dbReference>
<dbReference type="PANTHER" id="PTHR14467">
    <property type="entry name" value="ARV1"/>
    <property type="match status" value="1"/>
</dbReference>
<dbReference type="GO" id="GO:0097036">
    <property type="term" value="P:regulation of plasma membrane sterol distribution"/>
    <property type="evidence" value="ECO:0007669"/>
    <property type="project" value="UniProtKB-UniRule"/>
</dbReference>
<sequence length="241" mass="28102">MTNKKNIPFRCIVCGKSALKLYHEFDNKKIIKIEHCSECNEVVDKYIEYDPVIIYLDAMLLKIPAYRHILLNQKQPVLSMIKLTIGLLFCDAFTKLMLQESEFSNEKLRPDRVFYAAFELNLYWNYFLAMIQWFIHISVIIFLMRFSERKKESNSSRKTLLIRSIIISNCGKILVIPAILWGQTYGIIYLRLSQLFVLISNIQALRVATNLEFGLIHLLFIVGLGTFCHNMVLLVLPESIN</sequence>
<evidence type="ECO:0000256" key="10">
    <source>
        <dbReference type="RuleBase" id="RU368065"/>
    </source>
</evidence>
<evidence type="ECO:0000313" key="12">
    <source>
        <dbReference type="Proteomes" id="UP001347796"/>
    </source>
</evidence>
<evidence type="ECO:0000256" key="7">
    <source>
        <dbReference type="ARBA" id="ARBA00023055"/>
    </source>
</evidence>
<feature type="transmembrane region" description="Helical" evidence="10">
    <location>
        <begin position="123"/>
        <end position="144"/>
    </location>
</feature>
<evidence type="ECO:0000256" key="3">
    <source>
        <dbReference type="ARBA" id="ARBA00022448"/>
    </source>
</evidence>
<dbReference type="GO" id="GO:0005794">
    <property type="term" value="C:Golgi apparatus"/>
    <property type="evidence" value="ECO:0007669"/>
    <property type="project" value="TreeGrafter"/>
</dbReference>
<gene>
    <name evidence="11" type="ORF">SNE40_010130</name>
</gene>
<proteinExistence type="inferred from homology"/>
<dbReference type="EMBL" id="JAZGQO010000007">
    <property type="protein sequence ID" value="KAK6182436.1"/>
    <property type="molecule type" value="Genomic_DNA"/>
</dbReference>
<feature type="transmembrane region" description="Helical" evidence="10">
    <location>
        <begin position="160"/>
        <end position="181"/>
    </location>
</feature>
<keyword evidence="7 10" id="KW-0445">Lipid transport</keyword>
<dbReference type="GO" id="GO:0005789">
    <property type="term" value="C:endoplasmic reticulum membrane"/>
    <property type="evidence" value="ECO:0007669"/>
    <property type="project" value="UniProtKB-SubCell"/>
</dbReference>
<dbReference type="GO" id="GO:0016125">
    <property type="term" value="P:sterol metabolic process"/>
    <property type="evidence" value="ECO:0007669"/>
    <property type="project" value="UniProtKB-UniRule"/>
</dbReference>
<keyword evidence="6 10" id="KW-1133">Transmembrane helix</keyword>
<protein>
    <recommendedName>
        <fullName evidence="10">Protein ARV</fullName>
    </recommendedName>
</protein>
<dbReference type="Pfam" id="PF04161">
    <property type="entry name" value="Arv1"/>
    <property type="match status" value="1"/>
</dbReference>
<accession>A0AAN8JTK1</accession>
<evidence type="ECO:0000256" key="5">
    <source>
        <dbReference type="ARBA" id="ARBA00022824"/>
    </source>
</evidence>
<evidence type="ECO:0000256" key="8">
    <source>
        <dbReference type="ARBA" id="ARBA00023098"/>
    </source>
</evidence>
<keyword evidence="8 10" id="KW-0443">Lipid metabolism</keyword>
<comment type="function">
    <text evidence="10">Mediator of sterol homeostasis involved in sterol uptake, trafficking and distribution into membranes.</text>
</comment>
<dbReference type="InterPro" id="IPR007290">
    <property type="entry name" value="Arv1"/>
</dbReference>
<evidence type="ECO:0000256" key="1">
    <source>
        <dbReference type="ARBA" id="ARBA00004477"/>
    </source>
</evidence>
<dbReference type="Proteomes" id="UP001347796">
    <property type="component" value="Unassembled WGS sequence"/>
</dbReference>
<reference evidence="11 12" key="1">
    <citation type="submission" date="2024-01" db="EMBL/GenBank/DDBJ databases">
        <title>The genome of the rayed Mediterranean limpet Patella caerulea (Linnaeus, 1758).</title>
        <authorList>
            <person name="Anh-Thu Weber A."/>
            <person name="Halstead-Nussloch G."/>
        </authorList>
    </citation>
    <scope>NUCLEOTIDE SEQUENCE [LARGE SCALE GENOMIC DNA]</scope>
    <source>
        <strain evidence="11">AATW-2023a</strain>
        <tissue evidence="11">Whole specimen</tissue>
    </source>
</reference>
<keyword evidence="12" id="KW-1185">Reference proteome</keyword>
<dbReference type="PANTHER" id="PTHR14467:SF0">
    <property type="entry name" value="PROTEIN ARV1"/>
    <property type="match status" value="1"/>
</dbReference>
<dbReference type="AlphaFoldDB" id="A0AAN8JTK1"/>
<keyword evidence="4 10" id="KW-0812">Transmembrane</keyword>
<comment type="similarity">
    <text evidence="2 10">Belongs to the ARV1 family.</text>
</comment>
<dbReference type="GO" id="GO:0032366">
    <property type="term" value="P:intracellular sterol transport"/>
    <property type="evidence" value="ECO:0007669"/>
    <property type="project" value="UniProtKB-UniRule"/>
</dbReference>
<keyword evidence="3 10" id="KW-0813">Transport</keyword>
<evidence type="ECO:0000256" key="4">
    <source>
        <dbReference type="ARBA" id="ARBA00022692"/>
    </source>
</evidence>
<evidence type="ECO:0000256" key="9">
    <source>
        <dbReference type="ARBA" id="ARBA00023136"/>
    </source>
</evidence>
<feature type="transmembrane region" description="Helical" evidence="10">
    <location>
        <begin position="215"/>
        <end position="236"/>
    </location>
</feature>
<comment type="subcellular location">
    <subcellularLocation>
        <location evidence="1 10">Endoplasmic reticulum membrane</location>
        <topology evidence="1 10">Multi-pass membrane protein</topology>
    </subcellularLocation>
</comment>
<name>A0AAN8JTK1_PATCE</name>
<keyword evidence="9 10" id="KW-0472">Membrane</keyword>
<comment type="caution">
    <text evidence="11">The sequence shown here is derived from an EMBL/GenBank/DDBJ whole genome shotgun (WGS) entry which is preliminary data.</text>
</comment>
<evidence type="ECO:0000256" key="6">
    <source>
        <dbReference type="ARBA" id="ARBA00022989"/>
    </source>
</evidence>
<evidence type="ECO:0000313" key="11">
    <source>
        <dbReference type="EMBL" id="KAK6182436.1"/>
    </source>
</evidence>
<dbReference type="GO" id="GO:0032541">
    <property type="term" value="C:cortical endoplasmic reticulum"/>
    <property type="evidence" value="ECO:0007669"/>
    <property type="project" value="TreeGrafter"/>
</dbReference>
<organism evidence="11 12">
    <name type="scientific">Patella caerulea</name>
    <name type="common">Rayed Mediterranean limpet</name>
    <dbReference type="NCBI Taxonomy" id="87958"/>
    <lineage>
        <taxon>Eukaryota</taxon>
        <taxon>Metazoa</taxon>
        <taxon>Spiralia</taxon>
        <taxon>Lophotrochozoa</taxon>
        <taxon>Mollusca</taxon>
        <taxon>Gastropoda</taxon>
        <taxon>Patellogastropoda</taxon>
        <taxon>Patelloidea</taxon>
        <taxon>Patellidae</taxon>
        <taxon>Patella</taxon>
    </lineage>
</organism>
<evidence type="ECO:0000256" key="2">
    <source>
        <dbReference type="ARBA" id="ARBA00009187"/>
    </source>
</evidence>